<dbReference type="Gene3D" id="1.10.10.60">
    <property type="entry name" value="Homeodomain-like"/>
    <property type="match status" value="2"/>
</dbReference>
<dbReference type="STRING" id="1423759.FC92_GL001544"/>
<feature type="domain" description="HTH araC/xylS-type" evidence="4">
    <location>
        <begin position="220"/>
        <end position="318"/>
    </location>
</feature>
<gene>
    <name evidence="5" type="ORF">FC92_GL001544</name>
</gene>
<evidence type="ECO:0000256" key="3">
    <source>
        <dbReference type="ARBA" id="ARBA00023163"/>
    </source>
</evidence>
<dbReference type="PANTHER" id="PTHR43280:SF2">
    <property type="entry name" value="HTH-TYPE TRANSCRIPTIONAL REGULATOR EXSA"/>
    <property type="match status" value="1"/>
</dbReference>
<accession>A0A0R1ML19</accession>
<evidence type="ECO:0000259" key="4">
    <source>
        <dbReference type="PROSITE" id="PS01124"/>
    </source>
</evidence>
<evidence type="ECO:0000256" key="2">
    <source>
        <dbReference type="ARBA" id="ARBA00023125"/>
    </source>
</evidence>
<dbReference type="RefSeq" id="WP_233419188.1">
    <property type="nucleotide sequence ID" value="NZ_AZDX01000046.1"/>
</dbReference>
<dbReference type="Pfam" id="PF12833">
    <property type="entry name" value="HTH_18"/>
    <property type="match status" value="1"/>
</dbReference>
<evidence type="ECO:0000313" key="6">
    <source>
        <dbReference type="Proteomes" id="UP000051448"/>
    </source>
</evidence>
<organism evidence="5 6">
    <name type="scientific">Liquorilactobacillus hordei DSM 19519</name>
    <dbReference type="NCBI Taxonomy" id="1423759"/>
    <lineage>
        <taxon>Bacteria</taxon>
        <taxon>Bacillati</taxon>
        <taxon>Bacillota</taxon>
        <taxon>Bacilli</taxon>
        <taxon>Lactobacillales</taxon>
        <taxon>Lactobacillaceae</taxon>
        <taxon>Liquorilactobacillus</taxon>
    </lineage>
</organism>
<keyword evidence="6" id="KW-1185">Reference proteome</keyword>
<dbReference type="InterPro" id="IPR018060">
    <property type="entry name" value="HTH_AraC"/>
</dbReference>
<dbReference type="SMART" id="SM00342">
    <property type="entry name" value="HTH_ARAC"/>
    <property type="match status" value="1"/>
</dbReference>
<dbReference type="PATRIC" id="fig|1423759.3.peg.1619"/>
<keyword evidence="2" id="KW-0238">DNA-binding</keyword>
<keyword evidence="1" id="KW-0805">Transcription regulation</keyword>
<protein>
    <recommendedName>
        <fullName evidence="4">HTH araC/xylS-type domain-containing protein</fullName>
    </recommendedName>
</protein>
<dbReference type="Proteomes" id="UP000051448">
    <property type="component" value="Unassembled WGS sequence"/>
</dbReference>
<comment type="caution">
    <text evidence="5">The sequence shown here is derived from an EMBL/GenBank/DDBJ whole genome shotgun (WGS) entry which is preliminary data.</text>
</comment>
<dbReference type="InterPro" id="IPR009057">
    <property type="entry name" value="Homeodomain-like_sf"/>
</dbReference>
<dbReference type="GeneID" id="98311868"/>
<dbReference type="AlphaFoldDB" id="A0A0R1ML19"/>
<dbReference type="PANTHER" id="PTHR43280">
    <property type="entry name" value="ARAC-FAMILY TRANSCRIPTIONAL REGULATOR"/>
    <property type="match status" value="1"/>
</dbReference>
<dbReference type="EMBL" id="AZDX01000046">
    <property type="protein sequence ID" value="KRL05227.1"/>
    <property type="molecule type" value="Genomic_DNA"/>
</dbReference>
<keyword evidence="3" id="KW-0804">Transcription</keyword>
<evidence type="ECO:0000256" key="1">
    <source>
        <dbReference type="ARBA" id="ARBA00023015"/>
    </source>
</evidence>
<dbReference type="GO" id="GO:0043565">
    <property type="term" value="F:sequence-specific DNA binding"/>
    <property type="evidence" value="ECO:0007669"/>
    <property type="project" value="InterPro"/>
</dbReference>
<reference evidence="5 6" key="1">
    <citation type="journal article" date="2015" name="Genome Announc.">
        <title>Expanding the biotechnology potential of lactobacilli through comparative genomics of 213 strains and associated genera.</title>
        <authorList>
            <person name="Sun Z."/>
            <person name="Harris H.M."/>
            <person name="McCann A."/>
            <person name="Guo C."/>
            <person name="Argimon S."/>
            <person name="Zhang W."/>
            <person name="Yang X."/>
            <person name="Jeffery I.B."/>
            <person name="Cooney J.C."/>
            <person name="Kagawa T.F."/>
            <person name="Liu W."/>
            <person name="Song Y."/>
            <person name="Salvetti E."/>
            <person name="Wrobel A."/>
            <person name="Rasinkangas P."/>
            <person name="Parkhill J."/>
            <person name="Rea M.C."/>
            <person name="O'Sullivan O."/>
            <person name="Ritari J."/>
            <person name="Douillard F.P."/>
            <person name="Paul Ross R."/>
            <person name="Yang R."/>
            <person name="Briner A.E."/>
            <person name="Felis G.E."/>
            <person name="de Vos W.M."/>
            <person name="Barrangou R."/>
            <person name="Klaenhammer T.R."/>
            <person name="Caufield P.W."/>
            <person name="Cui Y."/>
            <person name="Zhang H."/>
            <person name="O'Toole P.W."/>
        </authorList>
    </citation>
    <scope>NUCLEOTIDE SEQUENCE [LARGE SCALE GENOMIC DNA]</scope>
    <source>
        <strain evidence="5 6">DSM 19519</strain>
    </source>
</reference>
<name>A0A0R1ML19_9LACO</name>
<dbReference type="SUPFAM" id="SSF46689">
    <property type="entry name" value="Homeodomain-like"/>
    <property type="match status" value="2"/>
</dbReference>
<dbReference type="PROSITE" id="PS01124">
    <property type="entry name" value="HTH_ARAC_FAMILY_2"/>
    <property type="match status" value="1"/>
</dbReference>
<sequence length="321" mass="37152">MGTIKIFNTSRNECFSVIILPDNNQKILILWCNIQTISTLGYFRDSFPSISLERLTSYTKVLYFSLFQKIPLIEQPHFISDLAFITEENDDTNNRESDTYHNNYYKERLMLKALEKGILAEFRPRLADFINSGTFGKMASGNELRNSKNILIAATTLFTRAAIKGGIYPESAYALSDRCVQKIERLRKIDSIIDLTQEIGELFVNRVRSAQNFSNSNLIFLIKDYIFKHLNEPVNLSIMSEKLGYSKNYLCSSFKYATNQTIVNYANEQKIREVQSHLVFSNKTITEISGLLGFSDQSYLTKLFKKYLNTTPTEFRKRYHI</sequence>
<dbReference type="GO" id="GO:0003700">
    <property type="term" value="F:DNA-binding transcription factor activity"/>
    <property type="evidence" value="ECO:0007669"/>
    <property type="project" value="InterPro"/>
</dbReference>
<proteinExistence type="predicted"/>
<evidence type="ECO:0000313" key="5">
    <source>
        <dbReference type="EMBL" id="KRL05227.1"/>
    </source>
</evidence>